<gene>
    <name evidence="1" type="ORF">ERS007661_02597</name>
    <name evidence="2" type="ORF">ERS007739_02077</name>
</gene>
<sequence>MLSLSSSMPSSRAEPRTCTAKASLISTRSMSVIAIPALSSAFLDASIGPKPMISGDSPLTPVDTMRASGVKPNSLALVSLVITTAAAPSLSGQAFPAVTVPFGRKAGLSSLTFS</sequence>
<dbReference type="EMBL" id="CSBK01000897">
    <property type="protein sequence ID" value="COY06490.1"/>
    <property type="molecule type" value="Genomic_DNA"/>
</dbReference>
<evidence type="ECO:0000313" key="3">
    <source>
        <dbReference type="Proteomes" id="UP000039021"/>
    </source>
</evidence>
<evidence type="ECO:0000313" key="1">
    <source>
        <dbReference type="EMBL" id="CNV52130.1"/>
    </source>
</evidence>
<evidence type="ECO:0000313" key="4">
    <source>
        <dbReference type="Proteomes" id="UP000039217"/>
    </source>
</evidence>
<name>A0A655F6P4_MYCTX</name>
<protein>
    <submittedName>
        <fullName evidence="1">Uncharacterized protein</fullName>
    </submittedName>
</protein>
<dbReference type="Proteomes" id="UP000039217">
    <property type="component" value="Unassembled WGS sequence"/>
</dbReference>
<dbReference type="Proteomes" id="UP000039021">
    <property type="component" value="Unassembled WGS sequence"/>
</dbReference>
<evidence type="ECO:0000313" key="2">
    <source>
        <dbReference type="EMBL" id="COY06490.1"/>
    </source>
</evidence>
<accession>A0A655F6P4</accession>
<reference evidence="3 4" key="1">
    <citation type="submission" date="2015-03" db="EMBL/GenBank/DDBJ databases">
        <authorList>
            <consortium name="Pathogen Informatics"/>
        </authorList>
    </citation>
    <scope>NUCLEOTIDE SEQUENCE [LARGE SCALE GENOMIC DNA]</scope>
    <source>
        <strain evidence="1 4">D00501624</strain>
        <strain evidence="3">N09902308</strain>
    </source>
</reference>
<proteinExistence type="predicted"/>
<organism evidence="1 4">
    <name type="scientific">Mycobacterium tuberculosis</name>
    <dbReference type="NCBI Taxonomy" id="1773"/>
    <lineage>
        <taxon>Bacteria</taxon>
        <taxon>Bacillati</taxon>
        <taxon>Actinomycetota</taxon>
        <taxon>Actinomycetes</taxon>
        <taxon>Mycobacteriales</taxon>
        <taxon>Mycobacteriaceae</taxon>
        <taxon>Mycobacterium</taxon>
        <taxon>Mycobacterium tuberculosis complex</taxon>
    </lineage>
</organism>
<reference evidence="2" key="2">
    <citation type="submission" date="2015-03" db="EMBL/GenBank/DDBJ databases">
        <authorList>
            <consortium name="Pathogen Informatics"/>
            <person name="Murphy D."/>
        </authorList>
    </citation>
    <scope>NUCLEOTIDE SEQUENCE</scope>
    <source>
        <strain evidence="2">N09902308</strain>
    </source>
</reference>
<dbReference type="AlphaFoldDB" id="A0A655F6P4"/>
<dbReference type="EMBL" id="CQQC01000946">
    <property type="protein sequence ID" value="CNV52130.1"/>
    <property type="molecule type" value="Genomic_DNA"/>
</dbReference>